<dbReference type="RefSeq" id="WP_155986311.1">
    <property type="nucleotide sequence ID" value="NZ_CP017076.1"/>
</dbReference>
<feature type="signal peptide" evidence="5">
    <location>
        <begin position="1"/>
        <end position="29"/>
    </location>
</feature>
<gene>
    <name evidence="7" type="ORF">BV97_03316</name>
</gene>
<feature type="binding site" evidence="4">
    <location>
        <begin position="62"/>
        <end position="63"/>
    </location>
    <ligand>
        <name>FAD</name>
        <dbReference type="ChEBI" id="CHEBI:57692"/>
    </ligand>
</feature>
<dbReference type="InterPro" id="IPR001613">
    <property type="entry name" value="Flavin_amine_oxidase"/>
</dbReference>
<dbReference type="AlphaFoldDB" id="A0A031JUI1"/>
<accession>A0A031JUI1</accession>
<evidence type="ECO:0000256" key="4">
    <source>
        <dbReference type="PIRSR" id="PIRSR601613-1"/>
    </source>
</evidence>
<dbReference type="SUPFAM" id="SSF51905">
    <property type="entry name" value="FAD/NAD(P)-binding domain"/>
    <property type="match status" value="1"/>
</dbReference>
<dbReference type="OrthoDB" id="337830at2"/>
<dbReference type="Gene3D" id="3.50.50.60">
    <property type="entry name" value="FAD/NAD(P)-binding domain"/>
    <property type="match status" value="1"/>
</dbReference>
<dbReference type="PANTHER" id="PTHR43563:SF1">
    <property type="entry name" value="AMINE OXIDASE [FLAVIN-CONTAINING] B"/>
    <property type="match status" value="1"/>
</dbReference>
<sequence>MTRELSRRTLLATGMVAAAAAYLPRMAFAAEKTDVVVIGAGLAGLNAALLLAENGCRVTVLEAGRRIGGRVFTSTEIEGHPEHGASQIGRSYARVLDRCEALGVKLAQGSNIYDNYAISLDGQLIRPGQWENHPLNRTIGAERGVVPFALGSYYLAKTYPWNTMDGWASPEALANYDVSEADYLRRVGASPAALDLVARGYGDGDLDAISALTLMQEMGRAKFEGNGVPTSAKQDRFQQASFLSYRILGGSSRLADAMADALKGAVLTGKQVTAIDMTDTGATVTCGDGSSYKADYVVSALPFTALRKVAVTPALTGGQADAVKLMPYSGQNQVWLRVKAPYWEQDGIEGSMWTDGPVSLLRQSIAPDGSRDSAVAITSGVKGDALDRIPAKERGEYVLSELARMRPSTKGKLEVLGVFSWKLDPLIHGCRHGYHPGQMKAFRPTMAQQHARMHFAGEHTRLMEVGMESAMETGERAALEILDRI</sequence>
<evidence type="ECO:0000256" key="3">
    <source>
        <dbReference type="ARBA" id="ARBA00023002"/>
    </source>
</evidence>
<proteinExistence type="inferred from homology"/>
<organism evidence="7 8">
    <name type="scientific">Novosphingobium resinovorum</name>
    <dbReference type="NCBI Taxonomy" id="158500"/>
    <lineage>
        <taxon>Bacteria</taxon>
        <taxon>Pseudomonadati</taxon>
        <taxon>Pseudomonadota</taxon>
        <taxon>Alphaproteobacteria</taxon>
        <taxon>Sphingomonadales</taxon>
        <taxon>Sphingomonadaceae</taxon>
        <taxon>Novosphingobium</taxon>
    </lineage>
</organism>
<keyword evidence="3" id="KW-0560">Oxidoreductase</keyword>
<evidence type="ECO:0000313" key="8">
    <source>
        <dbReference type="Proteomes" id="UP000024329"/>
    </source>
</evidence>
<dbReference type="eggNOG" id="COG1231">
    <property type="taxonomic scope" value="Bacteria"/>
</dbReference>
<dbReference type="SUPFAM" id="SSF54373">
    <property type="entry name" value="FAD-linked reductases, C-terminal domain"/>
    <property type="match status" value="1"/>
</dbReference>
<dbReference type="InterPro" id="IPR002937">
    <property type="entry name" value="Amino_oxidase"/>
</dbReference>
<feature type="binding site" evidence="4">
    <location>
        <position position="458"/>
    </location>
    <ligand>
        <name>FAD</name>
        <dbReference type="ChEBI" id="CHEBI:57692"/>
    </ligand>
</feature>
<keyword evidence="5" id="KW-0732">Signal</keyword>
<evidence type="ECO:0000256" key="1">
    <source>
        <dbReference type="ARBA" id="ARBA00001974"/>
    </source>
</evidence>
<dbReference type="PATRIC" id="fig|158500.4.peg.3380"/>
<dbReference type="Proteomes" id="UP000024329">
    <property type="component" value="Unassembled WGS sequence"/>
</dbReference>
<dbReference type="Pfam" id="PF01593">
    <property type="entry name" value="Amino_oxidase"/>
    <property type="match status" value="1"/>
</dbReference>
<comment type="similarity">
    <text evidence="2">Belongs to the flavin monoamine oxidase family.</text>
</comment>
<dbReference type="PRINTS" id="PR00757">
    <property type="entry name" value="AMINEOXDASEF"/>
</dbReference>
<name>A0A031JUI1_9SPHN</name>
<dbReference type="InterPro" id="IPR050703">
    <property type="entry name" value="Flavin_MAO"/>
</dbReference>
<dbReference type="PANTHER" id="PTHR43563">
    <property type="entry name" value="AMINE OXIDASE"/>
    <property type="match status" value="1"/>
</dbReference>
<dbReference type="InterPro" id="IPR036188">
    <property type="entry name" value="FAD/NAD-bd_sf"/>
</dbReference>
<evidence type="ECO:0000256" key="5">
    <source>
        <dbReference type="SAM" id="SignalP"/>
    </source>
</evidence>
<feature type="domain" description="Amine oxidase" evidence="6">
    <location>
        <begin position="42"/>
        <end position="482"/>
    </location>
</feature>
<comment type="cofactor">
    <cofactor evidence="1">
        <name>FAD</name>
        <dbReference type="ChEBI" id="CHEBI:57692"/>
    </cofactor>
</comment>
<dbReference type="InterPro" id="IPR006311">
    <property type="entry name" value="TAT_signal"/>
</dbReference>
<feature type="binding site" evidence="4">
    <location>
        <position position="272"/>
    </location>
    <ligand>
        <name>FAD</name>
        <dbReference type="ChEBI" id="CHEBI:57692"/>
    </ligand>
</feature>
<feature type="chain" id="PRO_5001556923" evidence="5">
    <location>
        <begin position="30"/>
        <end position="485"/>
    </location>
</feature>
<dbReference type="EMBL" id="JFYZ01000016">
    <property type="protein sequence ID" value="EZP80549.1"/>
    <property type="molecule type" value="Genomic_DNA"/>
</dbReference>
<evidence type="ECO:0000313" key="7">
    <source>
        <dbReference type="EMBL" id="EZP80549.1"/>
    </source>
</evidence>
<reference evidence="7 8" key="1">
    <citation type="submission" date="2014-03" db="EMBL/GenBank/DDBJ databases">
        <title>Whole genome sequence of Novosphingobium resinovorum KF1.</title>
        <authorList>
            <person name="Gan H.M."/>
            <person name="Gan H.Y."/>
            <person name="Chew T.H."/>
            <person name="Savka M.A."/>
        </authorList>
    </citation>
    <scope>NUCLEOTIDE SEQUENCE [LARGE SCALE GENOMIC DNA]</scope>
    <source>
        <strain evidence="7 8">KF1</strain>
    </source>
</reference>
<comment type="caution">
    <text evidence="7">The sequence shown here is derived from an EMBL/GenBank/DDBJ whole genome shotgun (WGS) entry which is preliminary data.</text>
</comment>
<dbReference type="GO" id="GO:0016491">
    <property type="term" value="F:oxidoreductase activity"/>
    <property type="evidence" value="ECO:0007669"/>
    <property type="project" value="UniProtKB-KW"/>
</dbReference>
<evidence type="ECO:0000259" key="6">
    <source>
        <dbReference type="Pfam" id="PF01593"/>
    </source>
</evidence>
<dbReference type="PROSITE" id="PS51318">
    <property type="entry name" value="TAT"/>
    <property type="match status" value="1"/>
</dbReference>
<protein>
    <submittedName>
        <fullName evidence="7">Amine oxidase</fullName>
    </submittedName>
</protein>
<evidence type="ECO:0000256" key="2">
    <source>
        <dbReference type="ARBA" id="ARBA00005995"/>
    </source>
</evidence>